<accession>A0A2I0JQK3</accession>
<evidence type="ECO:0000313" key="1">
    <source>
        <dbReference type="EMBL" id="PKI58577.1"/>
    </source>
</evidence>
<dbReference type="EMBL" id="PGOL01001357">
    <property type="protein sequence ID" value="PKI58577.1"/>
    <property type="molecule type" value="Genomic_DNA"/>
</dbReference>
<protein>
    <submittedName>
        <fullName evidence="1">Uncharacterized protein</fullName>
    </submittedName>
</protein>
<dbReference type="AlphaFoldDB" id="A0A2I0JQK3"/>
<keyword evidence="2" id="KW-1185">Reference proteome</keyword>
<dbReference type="Proteomes" id="UP000233551">
    <property type="component" value="Unassembled WGS sequence"/>
</dbReference>
<sequence length="91" mass="9987">MERLREVGRLSGRNCLVTGRVRVICDTSKDDGAIRLSLSQLLSTRDLMHVWSLRLPLVPFLVVLGALPQSMPCECAFGLADPKVNSYPGSC</sequence>
<comment type="caution">
    <text evidence="1">The sequence shown here is derived from an EMBL/GenBank/DDBJ whole genome shotgun (WGS) entry which is preliminary data.</text>
</comment>
<organism evidence="1 2">
    <name type="scientific">Punica granatum</name>
    <name type="common">Pomegranate</name>
    <dbReference type="NCBI Taxonomy" id="22663"/>
    <lineage>
        <taxon>Eukaryota</taxon>
        <taxon>Viridiplantae</taxon>
        <taxon>Streptophyta</taxon>
        <taxon>Embryophyta</taxon>
        <taxon>Tracheophyta</taxon>
        <taxon>Spermatophyta</taxon>
        <taxon>Magnoliopsida</taxon>
        <taxon>eudicotyledons</taxon>
        <taxon>Gunneridae</taxon>
        <taxon>Pentapetalae</taxon>
        <taxon>rosids</taxon>
        <taxon>malvids</taxon>
        <taxon>Myrtales</taxon>
        <taxon>Lythraceae</taxon>
        <taxon>Punica</taxon>
    </lineage>
</organism>
<evidence type="ECO:0000313" key="2">
    <source>
        <dbReference type="Proteomes" id="UP000233551"/>
    </source>
</evidence>
<gene>
    <name evidence="1" type="ORF">CRG98_021040</name>
</gene>
<reference evidence="1 2" key="1">
    <citation type="submission" date="2017-11" db="EMBL/GenBank/DDBJ databases">
        <title>De-novo sequencing of pomegranate (Punica granatum L.) genome.</title>
        <authorList>
            <person name="Akparov Z."/>
            <person name="Amiraslanov A."/>
            <person name="Hajiyeva S."/>
            <person name="Abbasov M."/>
            <person name="Kaur K."/>
            <person name="Hamwieh A."/>
            <person name="Solovyev V."/>
            <person name="Salamov A."/>
            <person name="Braich B."/>
            <person name="Kosarev P."/>
            <person name="Mahmoud A."/>
            <person name="Hajiyev E."/>
            <person name="Babayeva S."/>
            <person name="Izzatullayeva V."/>
            <person name="Mammadov A."/>
            <person name="Mammadov A."/>
            <person name="Sharifova S."/>
            <person name="Ojaghi J."/>
            <person name="Eynullazada K."/>
            <person name="Bayramov B."/>
            <person name="Abdulazimova A."/>
            <person name="Shahmuradov I."/>
        </authorList>
    </citation>
    <scope>NUCLEOTIDE SEQUENCE [LARGE SCALE GENOMIC DNA]</scope>
    <source>
        <strain evidence="2">cv. AG2017</strain>
        <tissue evidence="1">Leaf</tissue>
    </source>
</reference>
<proteinExistence type="predicted"/>
<name>A0A2I0JQK3_PUNGR</name>